<reference evidence="9 10" key="1">
    <citation type="journal article" date="2024" name="Front. Microbiol.">
        <title>Novel thermophilic genera Geochorda gen. nov. and Carboxydochorda gen. nov. from the deep terrestrial subsurface reveal the ecophysiological diversity in the class Limnochordia.</title>
        <authorList>
            <person name="Karnachuk O.V."/>
            <person name="Lukina A.P."/>
            <person name="Avakyan M.R."/>
            <person name="Kadnikov V.V."/>
            <person name="Begmatov S."/>
            <person name="Beletsky A.V."/>
            <person name="Vlasova K.G."/>
            <person name="Novikov A.A."/>
            <person name="Shcherbakova V.A."/>
            <person name="Mardanov A.V."/>
            <person name="Ravin N.V."/>
        </authorList>
    </citation>
    <scope>NUCLEOTIDE SEQUENCE [LARGE SCALE GENOMIC DNA]</scope>
    <source>
        <strain evidence="9 10">L945</strain>
    </source>
</reference>
<dbReference type="InterPro" id="IPR020846">
    <property type="entry name" value="MFS_dom"/>
</dbReference>
<feature type="transmembrane region" description="Helical" evidence="7">
    <location>
        <begin position="150"/>
        <end position="176"/>
    </location>
</feature>
<proteinExistence type="predicted"/>
<dbReference type="PANTHER" id="PTHR23513">
    <property type="entry name" value="INTEGRAL MEMBRANE EFFLUX PROTEIN-RELATED"/>
    <property type="match status" value="1"/>
</dbReference>
<evidence type="ECO:0000256" key="1">
    <source>
        <dbReference type="ARBA" id="ARBA00004651"/>
    </source>
</evidence>
<feature type="domain" description="Major facilitator superfamily (MFS) profile" evidence="8">
    <location>
        <begin position="16"/>
        <end position="419"/>
    </location>
</feature>
<name>A0ABZ1C1H3_9FIRM</name>
<feature type="transmembrane region" description="Helical" evidence="7">
    <location>
        <begin position="113"/>
        <end position="129"/>
    </location>
</feature>
<evidence type="ECO:0000259" key="8">
    <source>
        <dbReference type="PROSITE" id="PS50850"/>
    </source>
</evidence>
<keyword evidence="5 7" id="KW-1133">Transmembrane helix</keyword>
<dbReference type="CDD" id="cd06173">
    <property type="entry name" value="MFS_MefA_like"/>
    <property type="match status" value="1"/>
</dbReference>
<feature type="transmembrane region" description="Helical" evidence="7">
    <location>
        <begin position="275"/>
        <end position="295"/>
    </location>
</feature>
<dbReference type="SUPFAM" id="SSF103473">
    <property type="entry name" value="MFS general substrate transporter"/>
    <property type="match status" value="1"/>
</dbReference>
<dbReference type="PROSITE" id="PS50850">
    <property type="entry name" value="MFS"/>
    <property type="match status" value="1"/>
</dbReference>
<sequence length="440" mass="45321">MGLRGAGRWGAVRAGALSFPAFRSYLAAQGISLIGTWMQGAAQAWLVLQLTGSAVKLGTVSAVQSLPVLFFSLPAGTIADHANRRKMLILTQSALAACAAVLGVLTVLGWVRYWHVVVIAGIYGVFNTLDMPGRNAFLGDMVPREALASAIGLHSTIFNLARIVGPGVAGLVVAAVGSGPAFLLNALSFVPVIGVLAGIRIAADRTRPPGGALGDLLTPSGMWRPVMDGLRYARATRPIRQGLLLLGIVSLFSMNFQVLTPVYASRALGQGASGYGLLMSSLGVGALVAAAGLASERSAEPPAWRRSAGVVLLGLGLAGLAVCRWYLPALALMALTGWGMVSLSVGTNAMVQLNSEERMRGRVMSLYTLVLVGVAPIGSMLAGAVADHAGVGTAWAMGGGVALAAFAWLRPWEIRAVTRRTELPAAGVAAGGRGQESLPG</sequence>
<protein>
    <submittedName>
        <fullName evidence="9">MFS transporter</fullName>
    </submittedName>
</protein>
<evidence type="ECO:0000256" key="4">
    <source>
        <dbReference type="ARBA" id="ARBA00022692"/>
    </source>
</evidence>
<accession>A0ABZ1C1H3</accession>
<dbReference type="InterPro" id="IPR036259">
    <property type="entry name" value="MFS_trans_sf"/>
</dbReference>
<comment type="subcellular location">
    <subcellularLocation>
        <location evidence="1">Cell membrane</location>
        <topology evidence="1">Multi-pass membrane protein</topology>
    </subcellularLocation>
</comment>
<keyword evidence="10" id="KW-1185">Reference proteome</keyword>
<evidence type="ECO:0000256" key="5">
    <source>
        <dbReference type="ARBA" id="ARBA00022989"/>
    </source>
</evidence>
<feature type="transmembrane region" description="Helical" evidence="7">
    <location>
        <begin position="333"/>
        <end position="351"/>
    </location>
</feature>
<feature type="transmembrane region" description="Helical" evidence="7">
    <location>
        <begin position="363"/>
        <end position="386"/>
    </location>
</feature>
<gene>
    <name evidence="9" type="ORF">U7230_03975</name>
</gene>
<keyword evidence="3" id="KW-1003">Cell membrane</keyword>
<dbReference type="InterPro" id="IPR010290">
    <property type="entry name" value="TM_effector"/>
</dbReference>
<dbReference type="EMBL" id="CP141615">
    <property type="protein sequence ID" value="WRP18172.1"/>
    <property type="molecule type" value="Genomic_DNA"/>
</dbReference>
<keyword evidence="2" id="KW-0813">Transport</keyword>
<keyword evidence="6 7" id="KW-0472">Membrane</keyword>
<dbReference type="Proteomes" id="UP001332192">
    <property type="component" value="Chromosome"/>
</dbReference>
<evidence type="ECO:0000256" key="2">
    <source>
        <dbReference type="ARBA" id="ARBA00022448"/>
    </source>
</evidence>
<evidence type="ECO:0000256" key="3">
    <source>
        <dbReference type="ARBA" id="ARBA00022475"/>
    </source>
</evidence>
<dbReference type="PANTHER" id="PTHR23513:SF11">
    <property type="entry name" value="STAPHYLOFERRIN A TRANSPORTER"/>
    <property type="match status" value="1"/>
</dbReference>
<dbReference type="Pfam" id="PF05977">
    <property type="entry name" value="MFS_3"/>
    <property type="match status" value="1"/>
</dbReference>
<evidence type="ECO:0000313" key="9">
    <source>
        <dbReference type="EMBL" id="WRP18172.1"/>
    </source>
</evidence>
<feature type="transmembrane region" description="Helical" evidence="7">
    <location>
        <begin position="243"/>
        <end position="263"/>
    </location>
</feature>
<dbReference type="RefSeq" id="WP_324717443.1">
    <property type="nucleotide sequence ID" value="NZ_CP141615.1"/>
</dbReference>
<evidence type="ECO:0000256" key="6">
    <source>
        <dbReference type="ARBA" id="ARBA00023136"/>
    </source>
</evidence>
<organism evidence="9 10">
    <name type="scientific">Carboxydichorda subterranea</name>
    <dbReference type="NCBI Taxonomy" id="3109565"/>
    <lineage>
        <taxon>Bacteria</taxon>
        <taxon>Bacillati</taxon>
        <taxon>Bacillota</taxon>
        <taxon>Limnochordia</taxon>
        <taxon>Limnochordales</taxon>
        <taxon>Geochordaceae</taxon>
        <taxon>Carboxydichorda</taxon>
    </lineage>
</organism>
<feature type="transmembrane region" description="Helical" evidence="7">
    <location>
        <begin position="87"/>
        <end position="107"/>
    </location>
</feature>
<evidence type="ECO:0000313" key="10">
    <source>
        <dbReference type="Proteomes" id="UP001332192"/>
    </source>
</evidence>
<feature type="transmembrane region" description="Helical" evidence="7">
    <location>
        <begin position="307"/>
        <end position="327"/>
    </location>
</feature>
<feature type="transmembrane region" description="Helical" evidence="7">
    <location>
        <begin position="182"/>
        <end position="203"/>
    </location>
</feature>
<feature type="transmembrane region" description="Helical" evidence="7">
    <location>
        <begin position="392"/>
        <end position="409"/>
    </location>
</feature>
<evidence type="ECO:0000256" key="7">
    <source>
        <dbReference type="SAM" id="Phobius"/>
    </source>
</evidence>
<dbReference type="Gene3D" id="1.20.1250.20">
    <property type="entry name" value="MFS general substrate transporter like domains"/>
    <property type="match status" value="1"/>
</dbReference>
<keyword evidence="4 7" id="KW-0812">Transmembrane</keyword>